<organism evidence="2 3">
    <name type="scientific">Methylobacterium radiodurans</name>
    <dbReference type="NCBI Taxonomy" id="2202828"/>
    <lineage>
        <taxon>Bacteria</taxon>
        <taxon>Pseudomonadati</taxon>
        <taxon>Pseudomonadota</taxon>
        <taxon>Alphaproteobacteria</taxon>
        <taxon>Hyphomicrobiales</taxon>
        <taxon>Methylobacteriaceae</taxon>
        <taxon>Methylobacterium</taxon>
    </lineage>
</organism>
<keyword evidence="1" id="KW-0732">Signal</keyword>
<dbReference type="InterPro" id="IPR058110">
    <property type="entry name" value="GCG_CRPN_dom"/>
</dbReference>
<evidence type="ECO:0000313" key="3">
    <source>
        <dbReference type="Proteomes" id="UP000246058"/>
    </source>
</evidence>
<dbReference type="NCBIfam" id="NF047412">
    <property type="entry name" value="sig_GCG_CRPN_rpt"/>
    <property type="match status" value="1"/>
</dbReference>
<dbReference type="RefSeq" id="WP_109953606.1">
    <property type="nucleotide sequence ID" value="NZ_CP029551.1"/>
</dbReference>
<protein>
    <recommendedName>
        <fullName evidence="4">Sulfur globule protein</fullName>
    </recommendedName>
</protein>
<dbReference type="Proteomes" id="UP000246058">
    <property type="component" value="Chromosome"/>
</dbReference>
<evidence type="ECO:0008006" key="4">
    <source>
        <dbReference type="Google" id="ProtNLM"/>
    </source>
</evidence>
<evidence type="ECO:0000313" key="2">
    <source>
        <dbReference type="EMBL" id="AWN38449.1"/>
    </source>
</evidence>
<accession>A0A2U8VXD7</accession>
<keyword evidence="3" id="KW-1185">Reference proteome</keyword>
<feature type="chain" id="PRO_5015875638" description="Sulfur globule protein" evidence="1">
    <location>
        <begin position="26"/>
        <end position="92"/>
    </location>
</feature>
<evidence type="ECO:0000256" key="1">
    <source>
        <dbReference type="SAM" id="SignalP"/>
    </source>
</evidence>
<proteinExistence type="predicted"/>
<gene>
    <name evidence="2" type="ORF">DK427_24205</name>
</gene>
<dbReference type="AlphaFoldDB" id="A0A2U8VXD7"/>
<feature type="signal peptide" evidence="1">
    <location>
        <begin position="1"/>
        <end position="25"/>
    </location>
</feature>
<dbReference type="KEGG" id="meti:DK427_24205"/>
<name>A0A2U8VXD7_9HYPH</name>
<dbReference type="EMBL" id="CP029551">
    <property type="protein sequence ID" value="AWN38449.1"/>
    <property type="molecule type" value="Genomic_DNA"/>
</dbReference>
<reference evidence="2 3" key="1">
    <citation type="submission" date="2018-05" db="EMBL/GenBank/DDBJ databases">
        <title>Complete Genome Sequence of Methylobacterium sp. 17Sr1-43.</title>
        <authorList>
            <person name="Srinivasan S."/>
        </authorList>
    </citation>
    <scope>NUCLEOTIDE SEQUENCE [LARGE SCALE GENOMIC DNA]</scope>
    <source>
        <strain evidence="2 3">17Sr1-43</strain>
    </source>
</reference>
<sequence length="92" mass="10870">MRMKLAGAALLALGTLAGTANVAEAAQGCGPGFHRGYYGWCRPHWRPYAYRPAYYARPVVYGYGWRRPWGWRHAGWHHRHWGWRHAGWHRRW</sequence>